<dbReference type="Pfam" id="PF02837">
    <property type="entry name" value="Glyco_hydro_2_N"/>
    <property type="match status" value="1"/>
</dbReference>
<evidence type="ECO:0000256" key="1">
    <source>
        <dbReference type="ARBA" id="ARBA00007401"/>
    </source>
</evidence>
<dbReference type="InterPro" id="IPR006104">
    <property type="entry name" value="Glyco_hydro_2_N"/>
</dbReference>
<protein>
    <submittedName>
        <fullName evidence="6">Glycoside hydrolase family 2 protein</fullName>
    </submittedName>
</protein>
<dbReference type="SUPFAM" id="SSF51445">
    <property type="entry name" value="(Trans)glycosidases"/>
    <property type="match status" value="1"/>
</dbReference>
<proteinExistence type="inferred from homology"/>
<dbReference type="GO" id="GO:0005975">
    <property type="term" value="P:carbohydrate metabolic process"/>
    <property type="evidence" value="ECO:0007669"/>
    <property type="project" value="InterPro"/>
</dbReference>
<dbReference type="Proteomes" id="UP000799441">
    <property type="component" value="Unassembled WGS sequence"/>
</dbReference>
<sequence>MAADSYPRPDWQRTNLRWKSLDGTWGFAFDDEDIGLSKAWQHHGIPSDQLRTIQVPYVFQSKASGVNKQGVHEVLWYERDITDPRTAEQVDGGDRAILRFGAVDYKAIVWVSGIYVGEHRGGHVPFELDVTDAFERLKEASKPSPARLMLRVYDSANDLTQPRGKQYWGAQPEDIFYFPSSGIWQSVWLETVPSTRIADGSGGTVIRCDNIQDGNIFAKVAFHGSRAAAVYTVELEASFGGQVVRSERRHMARGEERLYSNLNVRLNEQQQRALPAAIVKNAPLSDDHCWLRGVALWSPEHPQLYDLTIRLLSRSGNQLLDEVNTQVGMRSIDWTKGDGTFRLNNKPIFQKLVLDQGYWPNTLMTPPEPASQSLKADVELSRALGFNGCRKHQKIEDPRFLYWANKLGYLVWGEIANAYAFNEDYVMRFDQEWTEAVKRDINHPCVVTWTPVNESWGYPDLGGNAHQRHHIRALTYMTNRPVNDNCGWEHVSSDLTTFHDYADTPGMAERSTTLQSVITRGRAVFLPPIGNKDPGSSHAPGAPVICTEFGGVNIAPSANGDRKKDWGYTTASDARDLLKRIEKLVQAVVHGGVCCGLVYTQLTDIEKEVNGLYTYDRKQKFDPARLKKILDDAEATYFKLTSLEK</sequence>
<keyword evidence="2 6" id="KW-0378">Hydrolase</keyword>
<dbReference type="EMBL" id="MU003781">
    <property type="protein sequence ID" value="KAF2722645.1"/>
    <property type="molecule type" value="Genomic_DNA"/>
</dbReference>
<evidence type="ECO:0000313" key="6">
    <source>
        <dbReference type="EMBL" id="KAF2722645.1"/>
    </source>
</evidence>
<gene>
    <name evidence="6" type="ORF">K431DRAFT_266217</name>
</gene>
<dbReference type="Gene3D" id="2.60.40.10">
    <property type="entry name" value="Immunoglobulins"/>
    <property type="match status" value="1"/>
</dbReference>
<reference evidence="6" key="1">
    <citation type="journal article" date="2020" name="Stud. Mycol.">
        <title>101 Dothideomycetes genomes: a test case for predicting lifestyles and emergence of pathogens.</title>
        <authorList>
            <person name="Haridas S."/>
            <person name="Albert R."/>
            <person name="Binder M."/>
            <person name="Bloem J."/>
            <person name="Labutti K."/>
            <person name="Salamov A."/>
            <person name="Andreopoulos B."/>
            <person name="Baker S."/>
            <person name="Barry K."/>
            <person name="Bills G."/>
            <person name="Bluhm B."/>
            <person name="Cannon C."/>
            <person name="Castanera R."/>
            <person name="Culley D."/>
            <person name="Daum C."/>
            <person name="Ezra D."/>
            <person name="Gonzalez J."/>
            <person name="Henrissat B."/>
            <person name="Kuo A."/>
            <person name="Liang C."/>
            <person name="Lipzen A."/>
            <person name="Lutzoni F."/>
            <person name="Magnuson J."/>
            <person name="Mondo S."/>
            <person name="Nolan M."/>
            <person name="Ohm R."/>
            <person name="Pangilinan J."/>
            <person name="Park H.-J."/>
            <person name="Ramirez L."/>
            <person name="Alfaro M."/>
            <person name="Sun H."/>
            <person name="Tritt A."/>
            <person name="Yoshinaga Y."/>
            <person name="Zwiers L.-H."/>
            <person name="Turgeon B."/>
            <person name="Goodwin S."/>
            <person name="Spatafora J."/>
            <person name="Crous P."/>
            <person name="Grigoriev I."/>
        </authorList>
    </citation>
    <scope>NUCLEOTIDE SEQUENCE</scope>
    <source>
        <strain evidence="6">CBS 116435</strain>
    </source>
</reference>
<dbReference type="InterPro" id="IPR017853">
    <property type="entry name" value="GH"/>
</dbReference>
<organism evidence="6 7">
    <name type="scientific">Polychaeton citri CBS 116435</name>
    <dbReference type="NCBI Taxonomy" id="1314669"/>
    <lineage>
        <taxon>Eukaryota</taxon>
        <taxon>Fungi</taxon>
        <taxon>Dikarya</taxon>
        <taxon>Ascomycota</taxon>
        <taxon>Pezizomycotina</taxon>
        <taxon>Dothideomycetes</taxon>
        <taxon>Dothideomycetidae</taxon>
        <taxon>Capnodiales</taxon>
        <taxon>Capnodiaceae</taxon>
        <taxon>Polychaeton</taxon>
    </lineage>
</organism>
<dbReference type="PANTHER" id="PTHR42732:SF4">
    <property type="entry name" value="BETA-MANNOSIDASE"/>
    <property type="match status" value="1"/>
</dbReference>
<feature type="domain" description="Glycoside hydrolase family 2 immunoglobulin-like beta-sandwich" evidence="4">
    <location>
        <begin position="291"/>
        <end position="330"/>
    </location>
</feature>
<evidence type="ECO:0000259" key="4">
    <source>
        <dbReference type="Pfam" id="PF00703"/>
    </source>
</evidence>
<evidence type="ECO:0000313" key="7">
    <source>
        <dbReference type="Proteomes" id="UP000799441"/>
    </source>
</evidence>
<dbReference type="InterPro" id="IPR036156">
    <property type="entry name" value="Beta-gal/glucu_dom_sf"/>
</dbReference>
<evidence type="ECO:0000256" key="2">
    <source>
        <dbReference type="ARBA" id="ARBA00022801"/>
    </source>
</evidence>
<keyword evidence="7" id="KW-1185">Reference proteome</keyword>
<keyword evidence="3" id="KW-0326">Glycosidase</keyword>
<dbReference type="Gene3D" id="3.20.20.80">
    <property type="entry name" value="Glycosidases"/>
    <property type="match status" value="1"/>
</dbReference>
<dbReference type="PANTHER" id="PTHR42732">
    <property type="entry name" value="BETA-GALACTOSIDASE"/>
    <property type="match status" value="1"/>
</dbReference>
<dbReference type="OrthoDB" id="20872at2759"/>
<dbReference type="InterPro" id="IPR006102">
    <property type="entry name" value="Ig-like_GH2"/>
</dbReference>
<dbReference type="InterPro" id="IPR013783">
    <property type="entry name" value="Ig-like_fold"/>
</dbReference>
<dbReference type="InterPro" id="IPR051913">
    <property type="entry name" value="GH2_Domain-Containing"/>
</dbReference>
<dbReference type="SUPFAM" id="SSF49303">
    <property type="entry name" value="beta-Galactosidase/glucuronidase domain"/>
    <property type="match status" value="1"/>
</dbReference>
<feature type="domain" description="Glycosyl hydrolases family 2 sugar binding" evidence="5">
    <location>
        <begin position="19"/>
        <end position="133"/>
    </location>
</feature>
<dbReference type="Pfam" id="PF00703">
    <property type="entry name" value="Glyco_hydro_2"/>
    <property type="match status" value="1"/>
</dbReference>
<name>A0A9P4QAK9_9PEZI</name>
<dbReference type="GO" id="GO:0004553">
    <property type="term" value="F:hydrolase activity, hydrolyzing O-glycosyl compounds"/>
    <property type="evidence" value="ECO:0007669"/>
    <property type="project" value="InterPro"/>
</dbReference>
<comment type="similarity">
    <text evidence="1">Belongs to the glycosyl hydrolase 2 family.</text>
</comment>
<comment type="caution">
    <text evidence="6">The sequence shown here is derived from an EMBL/GenBank/DDBJ whole genome shotgun (WGS) entry which is preliminary data.</text>
</comment>
<accession>A0A9P4QAK9</accession>
<evidence type="ECO:0000259" key="5">
    <source>
        <dbReference type="Pfam" id="PF02837"/>
    </source>
</evidence>
<dbReference type="SUPFAM" id="SSF49785">
    <property type="entry name" value="Galactose-binding domain-like"/>
    <property type="match status" value="1"/>
</dbReference>
<dbReference type="AlphaFoldDB" id="A0A9P4QAK9"/>
<dbReference type="InterPro" id="IPR008979">
    <property type="entry name" value="Galactose-bd-like_sf"/>
</dbReference>
<evidence type="ECO:0000256" key="3">
    <source>
        <dbReference type="ARBA" id="ARBA00023295"/>
    </source>
</evidence>
<dbReference type="Gene3D" id="2.60.120.260">
    <property type="entry name" value="Galactose-binding domain-like"/>
    <property type="match status" value="1"/>
</dbReference>